<dbReference type="FunFam" id="3.90.79.10:FF:000015">
    <property type="entry name" value="Nudix hydrolase 8"/>
    <property type="match status" value="1"/>
</dbReference>
<dbReference type="InterPro" id="IPR040618">
    <property type="entry name" value="Pre-Nudix"/>
</dbReference>
<dbReference type="PROSITE" id="PS00893">
    <property type="entry name" value="NUDIX_BOX"/>
    <property type="match status" value="1"/>
</dbReference>
<evidence type="ECO:0000256" key="1">
    <source>
        <dbReference type="ARBA" id="ARBA00005582"/>
    </source>
</evidence>
<dbReference type="PRINTS" id="PR01356">
    <property type="entry name" value="GFGPROTEIN"/>
</dbReference>
<keyword evidence="2" id="KW-0479">Metal-binding</keyword>
<dbReference type="GO" id="GO:0035529">
    <property type="term" value="F:NADH pyrophosphatase activity"/>
    <property type="evidence" value="ECO:0007669"/>
    <property type="project" value="TreeGrafter"/>
</dbReference>
<name>A0A5A7PQ31_STRAF</name>
<comment type="caution">
    <text evidence="5">The sequence shown here is derived from an EMBL/GenBank/DDBJ whole genome shotgun (WGS) entry which is preliminary data.</text>
</comment>
<dbReference type="AlphaFoldDB" id="A0A5A7PQ31"/>
<evidence type="ECO:0000259" key="4">
    <source>
        <dbReference type="PROSITE" id="PS51462"/>
    </source>
</evidence>
<dbReference type="SUPFAM" id="SSF55811">
    <property type="entry name" value="Nudix"/>
    <property type="match status" value="1"/>
</dbReference>
<evidence type="ECO:0000256" key="3">
    <source>
        <dbReference type="ARBA" id="ARBA00022801"/>
    </source>
</evidence>
<dbReference type="PANTHER" id="PTHR13994:SF13">
    <property type="entry name" value="FI03680P"/>
    <property type="match status" value="1"/>
</dbReference>
<protein>
    <submittedName>
        <fullName evidence="5">Nudix hydrolase</fullName>
    </submittedName>
</protein>
<dbReference type="OrthoDB" id="447842at2759"/>
<dbReference type="GO" id="GO:0046872">
    <property type="term" value="F:metal ion binding"/>
    <property type="evidence" value="ECO:0007669"/>
    <property type="project" value="UniProtKB-KW"/>
</dbReference>
<evidence type="ECO:0000313" key="6">
    <source>
        <dbReference type="Proteomes" id="UP000325081"/>
    </source>
</evidence>
<dbReference type="GO" id="GO:0047631">
    <property type="term" value="F:ADP-ribose diphosphatase activity"/>
    <property type="evidence" value="ECO:0007669"/>
    <property type="project" value="TreeGrafter"/>
</dbReference>
<dbReference type="InterPro" id="IPR003293">
    <property type="entry name" value="Nudix_hydrolase6-like"/>
</dbReference>
<dbReference type="Pfam" id="PF18290">
    <property type="entry name" value="Nudix_hydro"/>
    <property type="match status" value="1"/>
</dbReference>
<dbReference type="PANTHER" id="PTHR13994">
    <property type="entry name" value="NUDIX HYDROLASE RELATED"/>
    <property type="match status" value="1"/>
</dbReference>
<comment type="similarity">
    <text evidence="1">Belongs to the Nudix hydrolase family.</text>
</comment>
<dbReference type="InterPro" id="IPR000086">
    <property type="entry name" value="NUDIX_hydrolase_dom"/>
</dbReference>
<organism evidence="5 6">
    <name type="scientific">Striga asiatica</name>
    <name type="common">Asiatic witchweed</name>
    <name type="synonym">Buchnera asiatica</name>
    <dbReference type="NCBI Taxonomy" id="4170"/>
    <lineage>
        <taxon>Eukaryota</taxon>
        <taxon>Viridiplantae</taxon>
        <taxon>Streptophyta</taxon>
        <taxon>Embryophyta</taxon>
        <taxon>Tracheophyta</taxon>
        <taxon>Spermatophyta</taxon>
        <taxon>Magnoliopsida</taxon>
        <taxon>eudicotyledons</taxon>
        <taxon>Gunneridae</taxon>
        <taxon>Pentapetalae</taxon>
        <taxon>asterids</taxon>
        <taxon>lamiids</taxon>
        <taxon>Lamiales</taxon>
        <taxon>Orobanchaceae</taxon>
        <taxon>Buchnereae</taxon>
        <taxon>Striga</taxon>
    </lineage>
</organism>
<feature type="domain" description="Nudix hydrolase" evidence="4">
    <location>
        <begin position="185"/>
        <end position="316"/>
    </location>
</feature>
<dbReference type="FunFam" id="3.40.630.30:FF:000016">
    <property type="entry name" value="nudix hydrolase 2"/>
    <property type="match status" value="1"/>
</dbReference>
<dbReference type="CDD" id="cd04670">
    <property type="entry name" value="NUDIX_ASFGF2_Nudt6"/>
    <property type="match status" value="1"/>
</dbReference>
<accession>A0A5A7PQ31</accession>
<dbReference type="Proteomes" id="UP000325081">
    <property type="component" value="Unassembled WGS sequence"/>
</dbReference>
<reference evidence="6" key="1">
    <citation type="journal article" date="2019" name="Curr. Biol.">
        <title>Genome Sequence of Striga asiatica Provides Insight into the Evolution of Plant Parasitism.</title>
        <authorList>
            <person name="Yoshida S."/>
            <person name="Kim S."/>
            <person name="Wafula E.K."/>
            <person name="Tanskanen J."/>
            <person name="Kim Y.M."/>
            <person name="Honaas L."/>
            <person name="Yang Z."/>
            <person name="Spallek T."/>
            <person name="Conn C.E."/>
            <person name="Ichihashi Y."/>
            <person name="Cheong K."/>
            <person name="Cui S."/>
            <person name="Der J.P."/>
            <person name="Gundlach H."/>
            <person name="Jiao Y."/>
            <person name="Hori C."/>
            <person name="Ishida J.K."/>
            <person name="Kasahara H."/>
            <person name="Kiba T."/>
            <person name="Kim M.S."/>
            <person name="Koo N."/>
            <person name="Laohavisit A."/>
            <person name="Lee Y.H."/>
            <person name="Lumba S."/>
            <person name="McCourt P."/>
            <person name="Mortimer J.C."/>
            <person name="Mutuku J.M."/>
            <person name="Nomura T."/>
            <person name="Sasaki-Sekimoto Y."/>
            <person name="Seto Y."/>
            <person name="Wang Y."/>
            <person name="Wakatake T."/>
            <person name="Sakakibara H."/>
            <person name="Demura T."/>
            <person name="Yamaguchi S."/>
            <person name="Yoneyama K."/>
            <person name="Manabe R.I."/>
            <person name="Nelson D.C."/>
            <person name="Schulman A.H."/>
            <person name="Timko M.P."/>
            <person name="dePamphilis C.W."/>
            <person name="Choi D."/>
            <person name="Shirasu K."/>
        </authorList>
    </citation>
    <scope>NUCLEOTIDE SEQUENCE [LARGE SCALE GENOMIC DNA]</scope>
    <source>
        <strain evidence="6">cv. UVA1</strain>
    </source>
</reference>
<dbReference type="InterPro" id="IPR015797">
    <property type="entry name" value="NUDIX_hydrolase-like_dom_sf"/>
</dbReference>
<keyword evidence="3 5" id="KW-0378">Hydrolase</keyword>
<evidence type="ECO:0000256" key="2">
    <source>
        <dbReference type="ARBA" id="ARBA00022723"/>
    </source>
</evidence>
<dbReference type="EMBL" id="BKCP01004949">
    <property type="protein sequence ID" value="GER34758.1"/>
    <property type="molecule type" value="Genomic_DNA"/>
</dbReference>
<dbReference type="Gene3D" id="3.90.79.10">
    <property type="entry name" value="Nucleoside Triphosphate Pyrophosphohydrolase"/>
    <property type="match status" value="1"/>
</dbReference>
<dbReference type="Gene3D" id="3.40.630.30">
    <property type="match status" value="1"/>
</dbReference>
<dbReference type="PROSITE" id="PS51462">
    <property type="entry name" value="NUDIX"/>
    <property type="match status" value="1"/>
</dbReference>
<keyword evidence="6" id="KW-1185">Reference proteome</keyword>
<gene>
    <name evidence="5" type="ORF">STAS_11000</name>
</gene>
<dbReference type="GO" id="GO:0051287">
    <property type="term" value="F:NAD binding"/>
    <property type="evidence" value="ECO:0007669"/>
    <property type="project" value="TreeGrafter"/>
</dbReference>
<sequence>MNQNMFSSKLLCSGSEMMLASPFLNSSRHLAGAGSRYCFCRGAQVKASYSNSPRNGNYGTVSATQQDLLDSCSYRINGINGSENSSLLNKDKVLDASDDGYEGVVINPDKLPTDTNEFASRLRFSLYQWNIRGKKGIWLKLPLERSNLVPIAAQEGFEYHHAERSYVMMTYWVPQGPCLLPPNASHHVGVGSFVINHKNEVLVVKEKHCARELVGLWKIPTGFILESEEIYNGAVREVKEETGIDTEFVEVVAFRHAQNVSFEKSDMFFVCMLRPLTTEIMVDDVEIRAAKWMPLNEFVNQPLIVGDNMFKKIVEICMARLGKRYCGLSVHQLVSKFDGKLSSLYFNMIEYQDSGCEAN</sequence>
<dbReference type="InterPro" id="IPR020084">
    <property type="entry name" value="NUDIX_hydrolase_CS"/>
</dbReference>
<proteinExistence type="inferred from homology"/>
<dbReference type="Pfam" id="PF00293">
    <property type="entry name" value="NUDIX"/>
    <property type="match status" value="1"/>
</dbReference>
<evidence type="ECO:0000313" key="5">
    <source>
        <dbReference type="EMBL" id="GER34758.1"/>
    </source>
</evidence>